<protein>
    <submittedName>
        <fullName evidence="2">Uncharacterized protein</fullName>
    </submittedName>
</protein>
<name>A0A368QLZ7_SETIT</name>
<dbReference type="EMBL" id="CM003530">
    <property type="protein sequence ID" value="RCV18290.1"/>
    <property type="molecule type" value="Genomic_DNA"/>
</dbReference>
<dbReference type="AlphaFoldDB" id="A0A368QLZ7"/>
<feature type="region of interest" description="Disordered" evidence="1">
    <location>
        <begin position="107"/>
        <end position="143"/>
    </location>
</feature>
<reference evidence="2" key="2">
    <citation type="submission" date="2015-07" db="EMBL/GenBank/DDBJ databases">
        <authorList>
            <person name="Noorani M."/>
        </authorList>
    </citation>
    <scope>NUCLEOTIDE SEQUENCE</scope>
    <source>
        <strain evidence="2">Yugu1</strain>
    </source>
</reference>
<evidence type="ECO:0000313" key="2">
    <source>
        <dbReference type="EMBL" id="RCV18290.1"/>
    </source>
</evidence>
<proteinExistence type="predicted"/>
<reference evidence="2" key="1">
    <citation type="journal article" date="2012" name="Nat. Biotechnol.">
        <title>Reference genome sequence of the model plant Setaria.</title>
        <authorList>
            <person name="Bennetzen J.L."/>
            <person name="Schmutz J."/>
            <person name="Wang H."/>
            <person name="Percifield R."/>
            <person name="Hawkins J."/>
            <person name="Pontaroli A.C."/>
            <person name="Estep M."/>
            <person name="Feng L."/>
            <person name="Vaughn J.N."/>
            <person name="Grimwood J."/>
            <person name="Jenkins J."/>
            <person name="Barry K."/>
            <person name="Lindquist E."/>
            <person name="Hellsten U."/>
            <person name="Deshpande S."/>
            <person name="Wang X."/>
            <person name="Wu X."/>
            <person name="Mitros T."/>
            <person name="Triplett J."/>
            <person name="Yang X."/>
            <person name="Ye C.Y."/>
            <person name="Mauro-Herrera M."/>
            <person name="Wang L."/>
            <person name="Li P."/>
            <person name="Sharma M."/>
            <person name="Sharma R."/>
            <person name="Ronald P.C."/>
            <person name="Panaud O."/>
            <person name="Kellogg E.A."/>
            <person name="Brutnell T.P."/>
            <person name="Doust A.N."/>
            <person name="Tuskan G.A."/>
            <person name="Rokhsar D."/>
            <person name="Devos K.M."/>
        </authorList>
    </citation>
    <scope>NUCLEOTIDE SEQUENCE [LARGE SCALE GENOMIC DNA]</scope>
    <source>
        <strain evidence="2">Yugu1</strain>
    </source>
</reference>
<evidence type="ECO:0000256" key="1">
    <source>
        <dbReference type="SAM" id="MobiDB-lite"/>
    </source>
</evidence>
<accession>A0A368QLZ7</accession>
<gene>
    <name evidence="2" type="ORF">SETIT_3G288500v2</name>
</gene>
<organism evidence="2">
    <name type="scientific">Setaria italica</name>
    <name type="common">Foxtail millet</name>
    <name type="synonym">Panicum italicum</name>
    <dbReference type="NCBI Taxonomy" id="4555"/>
    <lineage>
        <taxon>Eukaryota</taxon>
        <taxon>Viridiplantae</taxon>
        <taxon>Streptophyta</taxon>
        <taxon>Embryophyta</taxon>
        <taxon>Tracheophyta</taxon>
        <taxon>Spermatophyta</taxon>
        <taxon>Magnoliopsida</taxon>
        <taxon>Liliopsida</taxon>
        <taxon>Poales</taxon>
        <taxon>Poaceae</taxon>
        <taxon>PACMAD clade</taxon>
        <taxon>Panicoideae</taxon>
        <taxon>Panicodae</taxon>
        <taxon>Paniceae</taxon>
        <taxon>Cenchrinae</taxon>
        <taxon>Setaria</taxon>
    </lineage>
</organism>
<sequence>MHDTGSTHRSRRTKRANLAFGQLIVSSPTHLPRPPDLLWPSSFRARFLPRSRILSAPRSASSHLPRCLSLSSITCCLKSLCSSATIGPIHPKFRIPEEEIATSCAVRSESKKRQLRSNQTIGESGAVAPDVDADASGGAPDPLVQPVAQLSVFSRSRWSSSP</sequence>